<accession>A0A1H0BPR8</accession>
<gene>
    <name evidence="2" type="ORF">SAMN04488516_102246</name>
</gene>
<protein>
    <submittedName>
        <fullName evidence="2">Radical SAM-linked protein/radical SAM family uncharacterized protein</fullName>
    </submittedName>
</protein>
<dbReference type="InterPro" id="IPR007197">
    <property type="entry name" value="rSAM"/>
</dbReference>
<dbReference type="InterPro" id="IPR018768">
    <property type="entry name" value="DUF2344"/>
</dbReference>
<reference evidence="2 3" key="1">
    <citation type="submission" date="2016-10" db="EMBL/GenBank/DDBJ databases">
        <authorList>
            <person name="de Groot N.N."/>
        </authorList>
    </citation>
    <scope>NUCLEOTIDE SEQUENCE [LARGE SCALE GENOMIC DNA]</scope>
    <source>
        <strain evidence="2 3">DSM 15269</strain>
    </source>
</reference>
<proteinExistence type="predicted"/>
<dbReference type="NCBIfam" id="TIGR03936">
    <property type="entry name" value="sam_1_link_chp"/>
    <property type="match status" value="1"/>
</dbReference>
<dbReference type="SMART" id="SM00729">
    <property type="entry name" value="Elp3"/>
    <property type="match status" value="1"/>
</dbReference>
<dbReference type="Pfam" id="PF19864">
    <property type="entry name" value="Radical_SAM_N2"/>
    <property type="match status" value="1"/>
</dbReference>
<dbReference type="PANTHER" id="PTHR42731">
    <property type="entry name" value="SLL1084 PROTEIN"/>
    <property type="match status" value="1"/>
</dbReference>
<dbReference type="GO" id="GO:0051536">
    <property type="term" value="F:iron-sulfur cluster binding"/>
    <property type="evidence" value="ECO:0007669"/>
    <property type="project" value="InterPro"/>
</dbReference>
<name>A0A1H0BPR8_9BACT</name>
<dbReference type="EMBL" id="FNIN01000002">
    <property type="protein sequence ID" value="SDN47578.1"/>
    <property type="molecule type" value="Genomic_DNA"/>
</dbReference>
<dbReference type="NCBIfam" id="TIGR03960">
    <property type="entry name" value="rSAM_fuse_unch"/>
    <property type="match status" value="1"/>
</dbReference>
<dbReference type="InterPro" id="IPR045784">
    <property type="entry name" value="Radical_SAM_N2"/>
</dbReference>
<evidence type="ECO:0000313" key="2">
    <source>
        <dbReference type="EMBL" id="SDN47578.1"/>
    </source>
</evidence>
<evidence type="ECO:0000313" key="3">
    <source>
        <dbReference type="Proteomes" id="UP000199602"/>
    </source>
</evidence>
<dbReference type="OrthoDB" id="9806827at2"/>
<dbReference type="SUPFAM" id="SSF102114">
    <property type="entry name" value="Radical SAM enzymes"/>
    <property type="match status" value="1"/>
</dbReference>
<dbReference type="GO" id="GO:0003824">
    <property type="term" value="F:catalytic activity"/>
    <property type="evidence" value="ECO:0007669"/>
    <property type="project" value="InterPro"/>
</dbReference>
<dbReference type="InterPro" id="IPR006638">
    <property type="entry name" value="Elp3/MiaA/NifB-like_rSAM"/>
</dbReference>
<dbReference type="Proteomes" id="UP000199602">
    <property type="component" value="Unassembled WGS sequence"/>
</dbReference>
<feature type="domain" description="Radical SAM core" evidence="1">
    <location>
        <begin position="246"/>
        <end position="477"/>
    </location>
</feature>
<dbReference type="PROSITE" id="PS51918">
    <property type="entry name" value="RADICAL_SAM"/>
    <property type="match status" value="1"/>
</dbReference>
<evidence type="ECO:0000259" key="1">
    <source>
        <dbReference type="PROSITE" id="PS51918"/>
    </source>
</evidence>
<organism evidence="2 3">
    <name type="scientific">Desulfonauticus submarinus</name>
    <dbReference type="NCBI Taxonomy" id="206665"/>
    <lineage>
        <taxon>Bacteria</taxon>
        <taxon>Pseudomonadati</taxon>
        <taxon>Thermodesulfobacteriota</taxon>
        <taxon>Desulfovibrionia</taxon>
        <taxon>Desulfovibrionales</taxon>
        <taxon>Desulfonauticaceae</taxon>
        <taxon>Desulfonauticus</taxon>
    </lineage>
</organism>
<keyword evidence="3" id="KW-1185">Reference proteome</keyword>
<dbReference type="Gene3D" id="3.80.30.20">
    <property type="entry name" value="tm_1862 like domain"/>
    <property type="match status" value="1"/>
</dbReference>
<dbReference type="SFLD" id="SFLDS00029">
    <property type="entry name" value="Radical_SAM"/>
    <property type="match status" value="1"/>
</dbReference>
<dbReference type="InterPro" id="IPR023404">
    <property type="entry name" value="rSAM_horseshoe"/>
</dbReference>
<dbReference type="AlphaFoldDB" id="A0A1H0BPR8"/>
<dbReference type="InterPro" id="IPR023862">
    <property type="entry name" value="CHP03960_rSAM"/>
</dbReference>
<dbReference type="Pfam" id="PF10105">
    <property type="entry name" value="DUF2344"/>
    <property type="match status" value="1"/>
</dbReference>
<dbReference type="Pfam" id="PF04055">
    <property type="entry name" value="Radical_SAM"/>
    <property type="match status" value="1"/>
</dbReference>
<dbReference type="PANTHER" id="PTHR42731:SF1">
    <property type="entry name" value="RADICAL SAM DOMAIN PROTEIN"/>
    <property type="match status" value="1"/>
</dbReference>
<dbReference type="RefSeq" id="WP_092063540.1">
    <property type="nucleotide sequence ID" value="NZ_FNIN01000002.1"/>
</dbReference>
<dbReference type="SFLD" id="SFLDG01082">
    <property type="entry name" value="B12-binding_domain_containing"/>
    <property type="match status" value="1"/>
</dbReference>
<dbReference type="STRING" id="206665.SAMN04488516_102246"/>
<dbReference type="InterPro" id="IPR058240">
    <property type="entry name" value="rSAM_sf"/>
</dbReference>
<sequence>MKQYLKFFKRPTHYLGTEPNSYHKDLEQVKVHVGLAFPDLYEVGMSYYGHKILYQEINSRKEFYAERVFAPSFEVADILRKYNTPLCTLESDTPLTQLDVLGFSLTNELAYTTCLYILDLANIPFWSSKRDDDYPLVVAGGGVTFNAEPVAPFFDIMFLGDGEGLILDFLNLFRLAKEQGLSKEEFLFSLKGKQGIYIPSFFKINKKYRGYTISPVYKDYTQVNKYIFPDLNQIEIPTKPILPFGKPVHDRLTLEIARGCTRGCRFCHAGFIYRPVRERTVDGILNALYKGLRDTGYEELSFLSLSTGDFSKLPSLFCKSIKFLLDNQVAISLPSLRVGSVAEKLMEMMSRIRRTGITLAPEAGTQRLRDVINKNITEEEILNYTEKIFSLGWQQVKLYFMLGLPTETKEDLKGIYDLCVKILQTASSKRVRLTASVSLFVPKAHTPFQWCRQLSLLELQERVNFLRSLFKQNRRMQLKWHNPYMSILEGVFSRGGRELAEVLVKAYFKGEVFSNWDDFLCFSNWEEIFKDCGIEISEYLRDRDLSETLPWDHLTCGVSKKFLSKEYQKALKAKTTLDCRFENCTGCGVCDFKNKTVLPILNEQEKSVPILNVVSPSKKSKCIQWRIWFTKTKESAYLSQLELQRLFERIFRRLDIPLSFSQGFHPAPLMSFGRALPVGIESLEECFQLYLFKKIEIFSLEKINSFLPNGLQFFKIEPIPLKTKIPLSIAEDFEVQLEDKNRVMVEKKLQTFKKADVFLIQKRGKKRIQEYNLKKVVKSIKLERNKLKILLNWEAFYLSPLFIFDKILGNIQDVKILKLKQYFKE</sequence>